<keyword evidence="3" id="KW-1185">Reference proteome</keyword>
<evidence type="ECO:0008006" key="4">
    <source>
        <dbReference type="Google" id="ProtNLM"/>
    </source>
</evidence>
<name>A0ABN2M9T2_9MICO</name>
<evidence type="ECO:0000256" key="1">
    <source>
        <dbReference type="SAM" id="Phobius"/>
    </source>
</evidence>
<sequence>MARVTTRAEKTKRPLIRSAKLWVPIGILLVLIGLAVWGSMLATKAFAAKDALEAAIPLASKTQDMIAAGDVEGAKASAAQLTEYTAEARENTDDALWRAAEWVPIIGPNMAAVRVASTGADELVNGAVIPATGITIDALKPQGGAIDLAALQQLADTVGAASDTIDQVASDLNGLDRSALIGPVASGVEKLDEAVTKLKPTLDTADTTLKVLPGALGADGPRNYLMLFQNNAESRGTGGNPAAVVLVNVTDGKISIAKQASSADFNNNRDEPIVELNPETAALYGDKIGRFMQDVTLTPDFTESAEIMRAFWAESFGTPIDGVVSFDPVALSYLLGATGPVKLATGDTLTADNAVSELLNRVYFRFEEGDQQDAYFAAAASSIFGALMSGSGDMSALVDSLGKAVDEGRFMYVPTAEAEAEFIAGSRIDGKLPADNSEKTMVGVYVDDITEGKLDYYARLAVDATSDQCTVDTPAFTTTATFASTLNPNDVEGLAEYISPARFFAKGVISTDLVLYGPVGSTFASATVDGAPSAATALPHLGRPAVKINIVNPPGTSHTVAATFTGAAGEYGPLEVWHTPMVAPTEVTITTPGCE</sequence>
<proteinExistence type="predicted"/>
<evidence type="ECO:0000313" key="2">
    <source>
        <dbReference type="EMBL" id="GAA1816062.1"/>
    </source>
</evidence>
<keyword evidence="1" id="KW-1133">Transmembrane helix</keyword>
<protein>
    <recommendedName>
        <fullName evidence="4">DUF4012 domain-containing protein</fullName>
    </recommendedName>
</protein>
<evidence type="ECO:0000313" key="3">
    <source>
        <dbReference type="Proteomes" id="UP001500002"/>
    </source>
</evidence>
<dbReference type="InterPro" id="IPR025101">
    <property type="entry name" value="DUF4012"/>
</dbReference>
<feature type="transmembrane region" description="Helical" evidence="1">
    <location>
        <begin position="21"/>
        <end position="42"/>
    </location>
</feature>
<keyword evidence="1" id="KW-0472">Membrane</keyword>
<dbReference type="EMBL" id="BAAANJ010000014">
    <property type="protein sequence ID" value="GAA1816062.1"/>
    <property type="molecule type" value="Genomic_DNA"/>
</dbReference>
<keyword evidence="1" id="KW-0812">Transmembrane</keyword>
<reference evidence="2 3" key="1">
    <citation type="journal article" date="2019" name="Int. J. Syst. Evol. Microbiol.">
        <title>The Global Catalogue of Microorganisms (GCM) 10K type strain sequencing project: providing services to taxonomists for standard genome sequencing and annotation.</title>
        <authorList>
            <consortium name="The Broad Institute Genomics Platform"/>
            <consortium name="The Broad Institute Genome Sequencing Center for Infectious Disease"/>
            <person name="Wu L."/>
            <person name="Ma J."/>
        </authorList>
    </citation>
    <scope>NUCLEOTIDE SEQUENCE [LARGE SCALE GENOMIC DNA]</scope>
    <source>
        <strain evidence="2 3">JCM 14322</strain>
    </source>
</reference>
<accession>A0ABN2M9T2</accession>
<dbReference type="Proteomes" id="UP001500002">
    <property type="component" value="Unassembled WGS sequence"/>
</dbReference>
<gene>
    <name evidence="2" type="ORF">GCM10009749_27320</name>
</gene>
<organism evidence="2 3">
    <name type="scientific">Agromyces neolithicus</name>
    <dbReference type="NCBI Taxonomy" id="269420"/>
    <lineage>
        <taxon>Bacteria</taxon>
        <taxon>Bacillati</taxon>
        <taxon>Actinomycetota</taxon>
        <taxon>Actinomycetes</taxon>
        <taxon>Micrococcales</taxon>
        <taxon>Microbacteriaceae</taxon>
        <taxon>Agromyces</taxon>
    </lineage>
</organism>
<comment type="caution">
    <text evidence="2">The sequence shown here is derived from an EMBL/GenBank/DDBJ whole genome shotgun (WGS) entry which is preliminary data.</text>
</comment>
<dbReference type="Pfam" id="PF13196">
    <property type="entry name" value="DUF4012"/>
    <property type="match status" value="1"/>
</dbReference>